<sequence>MTIFLTGVAGFIGSHVAEALLARGDQVVGIDNMNDYYSVDLKRARLGRLGGRSGFTFIQADVADREAVGAALKRAEASGPVTGIVHLAAQAGVRYSLENPYAYADANVVGQVIMLEAARKLDCLEHFVYASSSSVYGANTKLPFSIDDPVDHPVSLYAATKRAGELIAYSFSHIHKLPATGLRFFTVYGPWGRPDMAAYLFCDAIMAGRPIRVFNQGRMERDFTYIDDIVAGVVAALGRPPAPDARGVRSMLYNLGNHRSESLVRFIEVIEQALGRTALKNLEPMQAGDVPATYADIDATRRDLGFEPAIPIEVGIPRFVAWYKDYHGIA</sequence>
<evidence type="ECO:0000259" key="2">
    <source>
        <dbReference type="Pfam" id="PF01370"/>
    </source>
</evidence>
<dbReference type="PANTHER" id="PTHR43574">
    <property type="entry name" value="EPIMERASE-RELATED"/>
    <property type="match status" value="1"/>
</dbReference>
<dbReference type="SUPFAM" id="SSF51735">
    <property type="entry name" value="NAD(P)-binding Rossmann-fold domains"/>
    <property type="match status" value="1"/>
</dbReference>
<dbReference type="PRINTS" id="PR01713">
    <property type="entry name" value="NUCEPIMERASE"/>
</dbReference>
<name>A0ABX7B7X7_9PROT</name>
<dbReference type="Proteomes" id="UP000595197">
    <property type="component" value="Chromosome"/>
</dbReference>
<evidence type="ECO:0000313" key="3">
    <source>
        <dbReference type="EMBL" id="QQP90248.1"/>
    </source>
</evidence>
<reference evidence="3" key="1">
    <citation type="submission" date="2021-02" db="EMBL/GenBank/DDBJ databases">
        <title>Skermanella TT6 skin isolate.</title>
        <authorList>
            <person name="Lee K."/>
            <person name="Ganzorig M."/>
        </authorList>
    </citation>
    <scope>NUCLEOTIDE SEQUENCE</scope>
    <source>
        <strain evidence="3">TT6</strain>
    </source>
</reference>
<dbReference type="RefSeq" id="WP_201077214.1">
    <property type="nucleotide sequence ID" value="NZ_CP067420.1"/>
</dbReference>
<keyword evidence="1" id="KW-0520">NAD</keyword>
<keyword evidence="4" id="KW-1185">Reference proteome</keyword>
<dbReference type="EMBL" id="CP067420">
    <property type="protein sequence ID" value="QQP90248.1"/>
    <property type="molecule type" value="Genomic_DNA"/>
</dbReference>
<protein>
    <submittedName>
        <fullName evidence="3">GDP-mannose 4,6-dehydratase</fullName>
    </submittedName>
</protein>
<dbReference type="Gene3D" id="3.40.50.720">
    <property type="entry name" value="NAD(P)-binding Rossmann-like Domain"/>
    <property type="match status" value="1"/>
</dbReference>
<organism evidence="3 4">
    <name type="scientific">Skermanella cutis</name>
    <dbReference type="NCBI Taxonomy" id="2775420"/>
    <lineage>
        <taxon>Bacteria</taxon>
        <taxon>Pseudomonadati</taxon>
        <taxon>Pseudomonadota</taxon>
        <taxon>Alphaproteobacteria</taxon>
        <taxon>Rhodospirillales</taxon>
        <taxon>Azospirillaceae</taxon>
        <taxon>Skermanella</taxon>
    </lineage>
</organism>
<proteinExistence type="predicted"/>
<evidence type="ECO:0000313" key="4">
    <source>
        <dbReference type="Proteomes" id="UP000595197"/>
    </source>
</evidence>
<dbReference type="InterPro" id="IPR001509">
    <property type="entry name" value="Epimerase_deHydtase"/>
</dbReference>
<accession>A0ABX7B7X7</accession>
<evidence type="ECO:0000256" key="1">
    <source>
        <dbReference type="ARBA" id="ARBA00023027"/>
    </source>
</evidence>
<dbReference type="Pfam" id="PF01370">
    <property type="entry name" value="Epimerase"/>
    <property type="match status" value="1"/>
</dbReference>
<dbReference type="InterPro" id="IPR036291">
    <property type="entry name" value="NAD(P)-bd_dom_sf"/>
</dbReference>
<feature type="domain" description="NAD-dependent epimerase/dehydratase" evidence="2">
    <location>
        <begin position="3"/>
        <end position="242"/>
    </location>
</feature>
<gene>
    <name evidence="3" type="ORF">IGS68_03030</name>
</gene>